<comment type="caution">
    <text evidence="1">The sequence shown here is derived from an EMBL/GenBank/DDBJ whole genome shotgun (WGS) entry which is preliminary data.</text>
</comment>
<name>A0A099NIS6_PICKU</name>
<protein>
    <submittedName>
        <fullName evidence="1">Uncharacterized protein</fullName>
    </submittedName>
</protein>
<evidence type="ECO:0000313" key="2">
    <source>
        <dbReference type="Proteomes" id="UP000029867"/>
    </source>
</evidence>
<dbReference type="Proteomes" id="UP000029867">
    <property type="component" value="Unassembled WGS sequence"/>
</dbReference>
<evidence type="ECO:0000313" key="1">
    <source>
        <dbReference type="EMBL" id="KGK32445.1"/>
    </source>
</evidence>
<sequence length="12" mass="1286">IVAIEVLLGIMD</sequence>
<feature type="non-terminal residue" evidence="1">
    <location>
        <position position="1"/>
    </location>
</feature>
<proteinExistence type="predicted"/>
<feature type="non-terminal residue" evidence="1">
    <location>
        <position position="12"/>
    </location>
</feature>
<reference evidence="2" key="1">
    <citation type="journal article" date="2014" name="Microb. Cell Fact.">
        <title>Exploiting Issatchenkia orientalis SD108 for succinic acid production.</title>
        <authorList>
            <person name="Xiao H."/>
            <person name="Shao Z."/>
            <person name="Jiang Y."/>
            <person name="Dole S."/>
            <person name="Zhao H."/>
        </authorList>
    </citation>
    <scope>NUCLEOTIDE SEQUENCE [LARGE SCALE GENOMIC DNA]</scope>
    <source>
        <strain evidence="2">SD108</strain>
    </source>
</reference>
<dbReference type="EMBL" id="JQFK01002255">
    <property type="protein sequence ID" value="KGK32445.1"/>
    <property type="molecule type" value="Genomic_DNA"/>
</dbReference>
<organism evidence="1 2">
    <name type="scientific">Pichia kudriavzevii</name>
    <name type="common">Yeast</name>
    <name type="synonym">Issatchenkia orientalis</name>
    <dbReference type="NCBI Taxonomy" id="4909"/>
    <lineage>
        <taxon>Eukaryota</taxon>
        <taxon>Fungi</taxon>
        <taxon>Dikarya</taxon>
        <taxon>Ascomycota</taxon>
        <taxon>Saccharomycotina</taxon>
        <taxon>Pichiomycetes</taxon>
        <taxon>Pichiales</taxon>
        <taxon>Pichiaceae</taxon>
        <taxon>Pichia</taxon>
    </lineage>
</organism>
<dbReference type="HOGENOM" id="CLU_3437520_0_0_1"/>
<gene>
    <name evidence="1" type="ORF">JL09_g6948</name>
</gene>
<accession>A0A099NIS6</accession>